<feature type="transmembrane region" description="Helical" evidence="11">
    <location>
        <begin position="273"/>
        <end position="295"/>
    </location>
</feature>
<proteinExistence type="predicted"/>
<gene>
    <name evidence="14" type="ORF">H0G86_007126</name>
</gene>
<dbReference type="Gene3D" id="3.40.50.300">
    <property type="entry name" value="P-loop containing nucleotide triphosphate hydrolases"/>
    <property type="match status" value="2"/>
</dbReference>
<feature type="region of interest" description="Disordered" evidence="10">
    <location>
        <begin position="843"/>
        <end position="871"/>
    </location>
</feature>
<dbReference type="GO" id="GO:0140359">
    <property type="term" value="F:ABC-type transporter activity"/>
    <property type="evidence" value="ECO:0007669"/>
    <property type="project" value="InterPro"/>
</dbReference>
<dbReference type="FunFam" id="1.20.1560.10:FF:000055">
    <property type="entry name" value="ABC multidrug transporter (Eurofung)"/>
    <property type="match status" value="1"/>
</dbReference>
<evidence type="ECO:0000256" key="10">
    <source>
        <dbReference type="SAM" id="MobiDB-lite"/>
    </source>
</evidence>
<dbReference type="CDD" id="cd03244">
    <property type="entry name" value="ABCC_MRP_domain2"/>
    <property type="match status" value="1"/>
</dbReference>
<evidence type="ECO:0000256" key="4">
    <source>
        <dbReference type="ARBA" id="ARBA00022692"/>
    </source>
</evidence>
<feature type="transmembrane region" description="Helical" evidence="11">
    <location>
        <begin position="69"/>
        <end position="90"/>
    </location>
</feature>
<feature type="domain" description="ABC transmembrane type-1" evidence="13">
    <location>
        <begin position="894"/>
        <end position="1172"/>
    </location>
</feature>
<sequence>MAPSQQCAPSADNVFGPQVHGCREDFDFTLLFEQSILSILPSLIFLLLALSRCFLVWKRPTLLRQPLDVLLCSKMLAFLGFGATQIALIIQYAVSDRAFTKVSIAASAISLVTLLPSAILSYLDHHRSIRPSTLLCSFLALATLFDVSQARTLWLRHDESPLPATFTAAVAFRFCMLLLESVEKRSLLKEVYRSYSPEALGSIFNRSVFWWLNRLLLRGSASVLRQEDLMSLDPQLLPSSANPSDFGSAWAKANKDTSHALFKTTITFFLKQFLPIFLPRVFLIGFNIAQPLLIYRAVSLLAENQSQDRQNAGHGMIGATILVYLGIALSTGLYKRQTYRCMTMIRSALVSLIYETTLQVRLTAATDKAALTLMSTDIDQIASGLENLDVVWASPIEIALAIYILVEEISLAALAPVVVVIACTASAFGLSIFAPKYQIAWVGAIQARVATTASMLGNMKGIRMSGLTSKYTSTIHNARVTELHKSLPFRRILVAANVFGTISRSIAPVGAFVMYSLLRHTRFGNTVDPATVFSSLALLTLVAQPLMQLMFVLPMILGSLGCFARIEKYLLSRSQPKTTETLAEIVSLEHSADGKSGFQSVELDELSSSKHLISLRDATFCFDDESDAVLRNLSASVPQASLIMVTGPVGCGKSALLLAMLGEMTLAHGSVDRRPHLRSSYCAQETWLPNMSIRKIILGPSEFNASWYRQVIHACALEQDLASLVEGDETAVGAGGIMLSGGQKQRVSLARALYAKPQLILLDDITSGLDATTEQAVVQRVLGADGLCRTYDMSVLLSTHKTHFMHIMDRIWSLNQDGSLCEIADPPAQIENGAENLISMHSETREDDEGAEPSASVSAKPTPQDDNDSARQQGDLSLYLYYLKAMGWKLATSVLISAIGFAFMATFPSVWLSWWSDSELKHPGAHQAKYLGVYAALGVAAVLFHTLLLWTSLIEAVPVTSIKLHKLLLDKVMSAPLSFFVTTDTGVTVNRFSQDMSLLDNRLPAAMVQTLDGIFLTVATIIVIAVTSKYTAISFPILLAILYILQKFYLRTSRQMRLLDLESKSALYTNFLETLQGIATVRAFGWQDYFRDLNRGFLSEAQKPYYLMFSIQVWLNVMLNLIVAITMILTMSLAMELRSGFSAGTLGLALTNISTISQTLSYVIQSWTEMETSVGALMRLKSFLNDTPSEHLPGEDNVPDGEWPSKGQLTFKSLTVKYNADSAAVLRDISLEVTPGMQIGVCGRTGSGKSSLILSILRMNDIVDGSITIDGQDLSLMPRDTIRRNIAVLPQDPVLLEGSLRFNLDPFGEHSDTEITSALADVDLGHLCETPDALDAALETDKLSAGQKQLLCIARALMSRSKFLMLDEATSAVDRETEDKIVKLVHEKFGGCTVIAVAHRLRTLLEFDWILVMEQGQIVEQGKPSDLLAQEDGRWRQLWDDQQ</sequence>
<dbReference type="GO" id="GO:0016887">
    <property type="term" value="F:ATP hydrolysis activity"/>
    <property type="evidence" value="ECO:0007669"/>
    <property type="project" value="InterPro"/>
</dbReference>
<accession>A0A8G0LFS6</accession>
<dbReference type="InterPro" id="IPR003439">
    <property type="entry name" value="ABC_transporter-like_ATP-bd"/>
</dbReference>
<keyword evidence="3" id="KW-1003">Cell membrane</keyword>
<evidence type="ECO:0000256" key="5">
    <source>
        <dbReference type="ARBA" id="ARBA00022741"/>
    </source>
</evidence>
<feature type="domain" description="ABC transporter" evidence="12">
    <location>
        <begin position="1209"/>
        <end position="1440"/>
    </location>
</feature>
<feature type="domain" description="ABC transporter" evidence="12">
    <location>
        <begin position="613"/>
        <end position="842"/>
    </location>
</feature>
<dbReference type="PROSITE" id="PS00211">
    <property type="entry name" value="ABC_TRANSPORTER_1"/>
    <property type="match status" value="2"/>
</dbReference>
<feature type="transmembrane region" description="Helical" evidence="11">
    <location>
        <begin position="411"/>
        <end position="433"/>
    </location>
</feature>
<feature type="transmembrane region" description="Helical" evidence="11">
    <location>
        <begin position="931"/>
        <end position="951"/>
    </location>
</feature>
<feature type="transmembrane region" description="Helical" evidence="11">
    <location>
        <begin position="102"/>
        <end position="123"/>
    </location>
</feature>
<dbReference type="PROSITE" id="PS50893">
    <property type="entry name" value="ABC_TRANSPORTER_2"/>
    <property type="match status" value="2"/>
</dbReference>
<dbReference type="SUPFAM" id="SSF90123">
    <property type="entry name" value="ABC transporter transmembrane region"/>
    <property type="match status" value="2"/>
</dbReference>
<evidence type="ECO:0000256" key="11">
    <source>
        <dbReference type="SAM" id="Phobius"/>
    </source>
</evidence>
<dbReference type="PANTHER" id="PTHR24223">
    <property type="entry name" value="ATP-BINDING CASSETTE SUB-FAMILY C"/>
    <property type="match status" value="1"/>
</dbReference>
<protein>
    <submittedName>
        <fullName evidence="14">ABC transporter,multidrug resistance associated protein</fullName>
    </submittedName>
</protein>
<dbReference type="CDD" id="cd18580">
    <property type="entry name" value="ABC_6TM_ABCC_D2"/>
    <property type="match status" value="1"/>
</dbReference>
<comment type="subcellular location">
    <subcellularLocation>
        <location evidence="1">Cell membrane</location>
        <topology evidence="1">Multi-pass membrane protein</topology>
    </subcellularLocation>
</comment>
<dbReference type="FunFam" id="3.40.50.300:FF:000838">
    <property type="entry name" value="ABC multidrug transporter (Eurofung)"/>
    <property type="match status" value="1"/>
</dbReference>
<dbReference type="Pfam" id="PF00005">
    <property type="entry name" value="ABC_tran"/>
    <property type="match status" value="2"/>
</dbReference>
<keyword evidence="15" id="KW-1185">Reference proteome</keyword>
<dbReference type="PROSITE" id="PS50929">
    <property type="entry name" value="ABC_TM1F"/>
    <property type="match status" value="2"/>
</dbReference>
<dbReference type="CDD" id="cd18579">
    <property type="entry name" value="ABC_6TM_ABCC_D1"/>
    <property type="match status" value="1"/>
</dbReference>
<dbReference type="SUPFAM" id="SSF52540">
    <property type="entry name" value="P-loop containing nucleoside triphosphate hydrolases"/>
    <property type="match status" value="2"/>
</dbReference>
<dbReference type="InterPro" id="IPR044726">
    <property type="entry name" value="ABCC_6TM_D2"/>
</dbReference>
<organism evidence="14 15">
    <name type="scientific">Trichoderma simmonsii</name>
    <dbReference type="NCBI Taxonomy" id="1491479"/>
    <lineage>
        <taxon>Eukaryota</taxon>
        <taxon>Fungi</taxon>
        <taxon>Dikarya</taxon>
        <taxon>Ascomycota</taxon>
        <taxon>Pezizomycotina</taxon>
        <taxon>Sordariomycetes</taxon>
        <taxon>Hypocreomycetidae</taxon>
        <taxon>Hypocreales</taxon>
        <taxon>Hypocreaceae</taxon>
        <taxon>Trichoderma</taxon>
    </lineage>
</organism>
<feature type="transmembrane region" description="Helical" evidence="11">
    <location>
        <begin position="1013"/>
        <end position="1045"/>
    </location>
</feature>
<dbReference type="GO" id="GO:0005886">
    <property type="term" value="C:plasma membrane"/>
    <property type="evidence" value="ECO:0007669"/>
    <property type="project" value="UniProtKB-SubCell"/>
</dbReference>
<dbReference type="Proteomes" id="UP000826661">
    <property type="component" value="Chromosome III"/>
</dbReference>
<dbReference type="Pfam" id="PF24357">
    <property type="entry name" value="TMD0_ABC"/>
    <property type="match status" value="1"/>
</dbReference>
<dbReference type="GO" id="GO:0005524">
    <property type="term" value="F:ATP binding"/>
    <property type="evidence" value="ECO:0007669"/>
    <property type="project" value="UniProtKB-KW"/>
</dbReference>
<evidence type="ECO:0000313" key="14">
    <source>
        <dbReference type="EMBL" id="QYT00015.1"/>
    </source>
</evidence>
<feature type="transmembrane region" description="Helical" evidence="11">
    <location>
        <begin position="890"/>
        <end position="911"/>
    </location>
</feature>
<dbReference type="PANTHER" id="PTHR24223:SF399">
    <property type="entry name" value="ABC TRANSPORTER ATNG"/>
    <property type="match status" value="1"/>
</dbReference>
<feature type="transmembrane region" description="Helical" evidence="11">
    <location>
        <begin position="538"/>
        <end position="564"/>
    </location>
</feature>
<name>A0A8G0LFS6_9HYPO</name>
<evidence type="ECO:0000256" key="9">
    <source>
        <dbReference type="ARBA" id="ARBA00023180"/>
    </source>
</evidence>
<dbReference type="SMART" id="SM00382">
    <property type="entry name" value="AAA"/>
    <property type="match status" value="2"/>
</dbReference>
<reference evidence="14 15" key="1">
    <citation type="journal article" date="2021" name="BMC Genomics">
        <title>Telomere-to-telomere genome assembly of asparaginase-producing Trichoderma simmonsii.</title>
        <authorList>
            <person name="Chung D."/>
            <person name="Kwon Y.M."/>
            <person name="Yang Y."/>
        </authorList>
    </citation>
    <scope>NUCLEOTIDE SEQUENCE [LARGE SCALE GENOMIC DNA]</scope>
    <source>
        <strain evidence="14 15">GH-Sj1</strain>
    </source>
</reference>
<evidence type="ECO:0000259" key="12">
    <source>
        <dbReference type="PROSITE" id="PS50893"/>
    </source>
</evidence>
<keyword evidence="7 11" id="KW-1133">Transmembrane helix</keyword>
<keyword evidence="8 11" id="KW-0472">Membrane</keyword>
<dbReference type="Pfam" id="PF00664">
    <property type="entry name" value="ABC_membrane"/>
    <property type="match status" value="1"/>
</dbReference>
<dbReference type="InterPro" id="IPR017871">
    <property type="entry name" value="ABC_transporter-like_CS"/>
</dbReference>
<evidence type="ECO:0000256" key="1">
    <source>
        <dbReference type="ARBA" id="ARBA00004651"/>
    </source>
</evidence>
<feature type="transmembrane region" description="Helical" evidence="11">
    <location>
        <begin position="36"/>
        <end position="57"/>
    </location>
</feature>
<keyword evidence="4 11" id="KW-0812">Transmembrane</keyword>
<evidence type="ECO:0000256" key="6">
    <source>
        <dbReference type="ARBA" id="ARBA00022840"/>
    </source>
</evidence>
<feature type="domain" description="ABC transmembrane type-1" evidence="13">
    <location>
        <begin position="281"/>
        <end position="558"/>
    </location>
</feature>
<keyword evidence="2" id="KW-0813">Transport</keyword>
<feature type="transmembrane region" description="Helical" evidence="11">
    <location>
        <begin position="315"/>
        <end position="334"/>
    </location>
</feature>
<keyword evidence="5" id="KW-0547">Nucleotide-binding</keyword>
<dbReference type="Gene3D" id="1.20.1560.10">
    <property type="entry name" value="ABC transporter type 1, transmembrane domain"/>
    <property type="match status" value="2"/>
</dbReference>
<dbReference type="EMBL" id="CP075866">
    <property type="protein sequence ID" value="QYT00015.1"/>
    <property type="molecule type" value="Genomic_DNA"/>
</dbReference>
<dbReference type="InterPro" id="IPR050173">
    <property type="entry name" value="ABC_transporter_C-like"/>
</dbReference>
<feature type="transmembrane region" description="Helical" evidence="11">
    <location>
        <begin position="492"/>
        <end position="518"/>
    </location>
</feature>
<evidence type="ECO:0000256" key="7">
    <source>
        <dbReference type="ARBA" id="ARBA00022989"/>
    </source>
</evidence>
<evidence type="ECO:0000313" key="15">
    <source>
        <dbReference type="Proteomes" id="UP000826661"/>
    </source>
</evidence>
<dbReference type="InterPro" id="IPR027417">
    <property type="entry name" value="P-loop_NTPase"/>
</dbReference>
<keyword evidence="6" id="KW-0067">ATP-binding</keyword>
<evidence type="ECO:0000256" key="2">
    <source>
        <dbReference type="ARBA" id="ARBA00022448"/>
    </source>
</evidence>
<dbReference type="FunFam" id="1.20.1560.10:FF:000066">
    <property type="entry name" value="ABC multidrug transporter (Eurofung)"/>
    <property type="match status" value="1"/>
</dbReference>
<evidence type="ECO:0000259" key="13">
    <source>
        <dbReference type="PROSITE" id="PS50929"/>
    </source>
</evidence>
<dbReference type="InterPro" id="IPR056227">
    <property type="entry name" value="TMD0_ABC"/>
</dbReference>
<dbReference type="InterPro" id="IPR036640">
    <property type="entry name" value="ABC1_TM_sf"/>
</dbReference>
<feature type="transmembrane region" description="Helical" evidence="11">
    <location>
        <begin position="1105"/>
        <end position="1129"/>
    </location>
</feature>
<evidence type="ECO:0000256" key="3">
    <source>
        <dbReference type="ARBA" id="ARBA00022475"/>
    </source>
</evidence>
<dbReference type="InterPro" id="IPR011527">
    <property type="entry name" value="ABC1_TM_dom"/>
</dbReference>
<dbReference type="InterPro" id="IPR044746">
    <property type="entry name" value="ABCC_6TM_D1"/>
</dbReference>
<evidence type="ECO:0000256" key="8">
    <source>
        <dbReference type="ARBA" id="ARBA00023136"/>
    </source>
</evidence>
<dbReference type="InterPro" id="IPR003593">
    <property type="entry name" value="AAA+_ATPase"/>
</dbReference>
<keyword evidence="9" id="KW-0325">Glycoprotein</keyword>